<dbReference type="InterPro" id="IPR013325">
    <property type="entry name" value="RNA_pol_sigma_r2"/>
</dbReference>
<comment type="similarity">
    <text evidence="1">Belongs to the sigma-70 factor family. ECF subfamily.</text>
</comment>
<dbReference type="Pfam" id="PF04542">
    <property type="entry name" value="Sigma70_r2"/>
    <property type="match status" value="1"/>
</dbReference>
<evidence type="ECO:0000256" key="5">
    <source>
        <dbReference type="ARBA" id="ARBA00023163"/>
    </source>
</evidence>
<organism evidence="7 8">
    <name type="scientific">Aliikangiella coralliicola</name>
    <dbReference type="NCBI Taxonomy" id="2592383"/>
    <lineage>
        <taxon>Bacteria</taxon>
        <taxon>Pseudomonadati</taxon>
        <taxon>Pseudomonadota</taxon>
        <taxon>Gammaproteobacteria</taxon>
        <taxon>Oceanospirillales</taxon>
        <taxon>Pleioneaceae</taxon>
        <taxon>Aliikangiella</taxon>
    </lineage>
</organism>
<dbReference type="NCBIfam" id="TIGR02937">
    <property type="entry name" value="sigma70-ECF"/>
    <property type="match status" value="1"/>
</dbReference>
<keyword evidence="4" id="KW-0238">DNA-binding</keyword>
<dbReference type="GO" id="GO:0006352">
    <property type="term" value="P:DNA-templated transcription initiation"/>
    <property type="evidence" value="ECO:0007669"/>
    <property type="project" value="InterPro"/>
</dbReference>
<evidence type="ECO:0000256" key="1">
    <source>
        <dbReference type="ARBA" id="ARBA00010641"/>
    </source>
</evidence>
<protein>
    <submittedName>
        <fullName evidence="7">Sigma-70 family RNA polymerase sigma factor</fullName>
    </submittedName>
</protein>
<dbReference type="SUPFAM" id="SSF88659">
    <property type="entry name" value="Sigma3 and sigma4 domains of RNA polymerase sigma factors"/>
    <property type="match status" value="1"/>
</dbReference>
<dbReference type="SUPFAM" id="SSF88946">
    <property type="entry name" value="Sigma2 domain of RNA polymerase sigma factors"/>
    <property type="match status" value="1"/>
</dbReference>
<evidence type="ECO:0000256" key="3">
    <source>
        <dbReference type="ARBA" id="ARBA00023082"/>
    </source>
</evidence>
<gene>
    <name evidence="7" type="ORF">FLL46_24540</name>
</gene>
<keyword evidence="5" id="KW-0804">Transcription</keyword>
<dbReference type="InterPro" id="IPR039425">
    <property type="entry name" value="RNA_pol_sigma-70-like"/>
</dbReference>
<feature type="domain" description="RNA polymerase sigma-70 region 2" evidence="6">
    <location>
        <begin position="29"/>
        <end position="99"/>
    </location>
</feature>
<reference evidence="7 8" key="1">
    <citation type="submission" date="2019-07" db="EMBL/GenBank/DDBJ databases">
        <title>Draft genome for Aliikangiella sp. M105.</title>
        <authorList>
            <person name="Wang G."/>
        </authorList>
    </citation>
    <scope>NUCLEOTIDE SEQUENCE [LARGE SCALE GENOMIC DNA]</scope>
    <source>
        <strain evidence="7 8">M105</strain>
    </source>
</reference>
<evidence type="ECO:0000256" key="2">
    <source>
        <dbReference type="ARBA" id="ARBA00023015"/>
    </source>
</evidence>
<dbReference type="PANTHER" id="PTHR43133:SF8">
    <property type="entry name" value="RNA POLYMERASE SIGMA FACTOR HI_1459-RELATED"/>
    <property type="match status" value="1"/>
</dbReference>
<keyword evidence="8" id="KW-1185">Reference proteome</keyword>
<evidence type="ECO:0000259" key="6">
    <source>
        <dbReference type="Pfam" id="PF04542"/>
    </source>
</evidence>
<keyword evidence="3" id="KW-0731">Sigma factor</keyword>
<dbReference type="Proteomes" id="UP000315439">
    <property type="component" value="Unassembled WGS sequence"/>
</dbReference>
<dbReference type="RefSeq" id="WP_142934699.1">
    <property type="nucleotide sequence ID" value="NZ_ML660171.1"/>
</dbReference>
<accession>A0A545U0E7</accession>
<evidence type="ECO:0000256" key="4">
    <source>
        <dbReference type="ARBA" id="ARBA00023125"/>
    </source>
</evidence>
<keyword evidence="2" id="KW-0805">Transcription regulation</keyword>
<dbReference type="InterPro" id="IPR014284">
    <property type="entry name" value="RNA_pol_sigma-70_dom"/>
</dbReference>
<dbReference type="AlphaFoldDB" id="A0A545U0E7"/>
<sequence>MDTSFKTNDLSENLVTQIANGVKAAEQKLVDQYWRGLYFILNRRTNDPDLSADLAQDTFIVVIESARKGKIENPDALSGYIRQVGVNLMIAHYRKEKRRATQTESDIQVYAPDDSPSLYRCIHSEKMLEKVQQLVDEMTVERDRLLLKSYYLEEKDKKDICSELDLTPQHFDRVLFRARTRLKQLILMNISTGSSNPSSQEILSIVFVFIVVSSGTYEAHYDNSKNFQTLLRDIGGAQHLMGKNVNGFTFNSDRSQHRKPMLVE</sequence>
<dbReference type="GO" id="GO:0016987">
    <property type="term" value="F:sigma factor activity"/>
    <property type="evidence" value="ECO:0007669"/>
    <property type="project" value="UniProtKB-KW"/>
</dbReference>
<proteinExistence type="inferred from homology"/>
<evidence type="ECO:0000313" key="7">
    <source>
        <dbReference type="EMBL" id="TQV82942.1"/>
    </source>
</evidence>
<dbReference type="EMBL" id="VIKS01000015">
    <property type="protein sequence ID" value="TQV82942.1"/>
    <property type="molecule type" value="Genomic_DNA"/>
</dbReference>
<dbReference type="Gene3D" id="1.10.1740.10">
    <property type="match status" value="1"/>
</dbReference>
<dbReference type="PANTHER" id="PTHR43133">
    <property type="entry name" value="RNA POLYMERASE ECF-TYPE SIGMA FACTO"/>
    <property type="match status" value="1"/>
</dbReference>
<dbReference type="InterPro" id="IPR013324">
    <property type="entry name" value="RNA_pol_sigma_r3/r4-like"/>
</dbReference>
<dbReference type="OrthoDB" id="129367at2"/>
<dbReference type="InterPro" id="IPR007627">
    <property type="entry name" value="RNA_pol_sigma70_r2"/>
</dbReference>
<comment type="caution">
    <text evidence="7">The sequence shown here is derived from an EMBL/GenBank/DDBJ whole genome shotgun (WGS) entry which is preliminary data.</text>
</comment>
<evidence type="ECO:0000313" key="8">
    <source>
        <dbReference type="Proteomes" id="UP000315439"/>
    </source>
</evidence>
<dbReference type="GO" id="GO:0003677">
    <property type="term" value="F:DNA binding"/>
    <property type="evidence" value="ECO:0007669"/>
    <property type="project" value="UniProtKB-KW"/>
</dbReference>
<name>A0A545U0E7_9GAMM</name>